<organism evidence="4 5">
    <name type="scientific">Haloarcula vallismortis</name>
    <name type="common">Halobacterium vallismortis</name>
    <dbReference type="NCBI Taxonomy" id="28442"/>
    <lineage>
        <taxon>Archaea</taxon>
        <taxon>Methanobacteriati</taxon>
        <taxon>Methanobacteriota</taxon>
        <taxon>Stenosarchaea group</taxon>
        <taxon>Halobacteria</taxon>
        <taxon>Halobacteriales</taxon>
        <taxon>Haloarculaceae</taxon>
        <taxon>Haloarcula</taxon>
    </lineage>
</organism>
<dbReference type="InterPro" id="IPR050492">
    <property type="entry name" value="Bact_metal-bind_prot9"/>
</dbReference>
<evidence type="ECO:0000256" key="1">
    <source>
        <dbReference type="ARBA" id="ARBA00011028"/>
    </source>
</evidence>
<reference evidence="4 5" key="1">
    <citation type="submission" date="2016-10" db="EMBL/GenBank/DDBJ databases">
        <authorList>
            <person name="de Groot N.N."/>
        </authorList>
    </citation>
    <scope>NUCLEOTIDE SEQUENCE [LARGE SCALE GENOMIC DNA]</scope>
    <source>
        <strain evidence="4 5">DSM 3756</strain>
    </source>
</reference>
<dbReference type="GO" id="GO:0046872">
    <property type="term" value="F:metal ion binding"/>
    <property type="evidence" value="ECO:0007669"/>
    <property type="project" value="InterPro"/>
</dbReference>
<keyword evidence="2" id="KW-0813">Transport</keyword>
<dbReference type="Gene3D" id="3.40.50.1980">
    <property type="entry name" value="Nitrogenase molybdenum iron protein domain"/>
    <property type="match status" value="2"/>
</dbReference>
<dbReference type="STRING" id="28442.SAMN05443574_11091"/>
<dbReference type="PANTHER" id="PTHR42953:SF3">
    <property type="entry name" value="HIGH-AFFINITY ZINC UPTAKE SYSTEM PROTEIN ZNUA"/>
    <property type="match status" value="1"/>
</dbReference>
<accession>A0A1H2XS00</accession>
<evidence type="ECO:0000313" key="4">
    <source>
        <dbReference type="EMBL" id="SDW95596.1"/>
    </source>
</evidence>
<dbReference type="PANTHER" id="PTHR42953">
    <property type="entry name" value="HIGH-AFFINITY ZINC UPTAKE SYSTEM PROTEIN ZNUA-RELATED"/>
    <property type="match status" value="1"/>
</dbReference>
<protein>
    <submittedName>
        <fullName evidence="4">Zinc transport system substrate-binding protein</fullName>
    </submittedName>
</protein>
<evidence type="ECO:0000256" key="3">
    <source>
        <dbReference type="ARBA" id="ARBA00022729"/>
    </source>
</evidence>
<gene>
    <name evidence="4" type="ORF">SAMN05443574_11091</name>
</gene>
<dbReference type="InterPro" id="IPR006127">
    <property type="entry name" value="ZnuA-like"/>
</dbReference>
<dbReference type="Proteomes" id="UP000182573">
    <property type="component" value="Unassembled WGS sequence"/>
</dbReference>
<dbReference type="EMBL" id="FNOF01000010">
    <property type="protein sequence ID" value="SDW95596.1"/>
    <property type="molecule type" value="Genomic_DNA"/>
</dbReference>
<keyword evidence="3" id="KW-0732">Signal</keyword>
<sequence>METVIFFSDSKPHMASNQPCDDRPYGVTRRQALCAGAGAFAASFAGCLTGGGREAASTSSGGTDGADGPVAVASFFSFYDFARKVARGTSITVKNLIPTGLHGHGWEPDAGITRDIIDADAFIHVGPDFQPWADRAIQTLKDDNVDTELINVREGIELESLAASLDRDEEGVGQDRASDPHFWLDPKRAKQSVDNITEGLVALAPDAEDTLRDNAEAYNSDVLDRIDADYADIFDRADRNVVQLAAHNAFQYIGTRYGVEMRPLVVNLAASGDVKPSDITEAKAVIDDNDIRYIGAGVFETRKPAKQLLAETSVEAYYPVTPYAGVREEWVENSWGYEEIAYRVNMPTFEVVLGNTAPEDAGPDGWSEDWRNFE</sequence>
<evidence type="ECO:0000313" key="5">
    <source>
        <dbReference type="Proteomes" id="UP000182573"/>
    </source>
</evidence>
<comment type="similarity">
    <text evidence="1">Belongs to the bacterial solute-binding protein 9 family.</text>
</comment>
<evidence type="ECO:0000256" key="2">
    <source>
        <dbReference type="ARBA" id="ARBA00022448"/>
    </source>
</evidence>
<dbReference type="SUPFAM" id="SSF53807">
    <property type="entry name" value="Helical backbone' metal receptor"/>
    <property type="match status" value="1"/>
</dbReference>
<dbReference type="AlphaFoldDB" id="A0A1H2XS00"/>
<name>A0A1H2XS00_HALVA</name>
<dbReference type="GO" id="GO:0030001">
    <property type="term" value="P:metal ion transport"/>
    <property type="evidence" value="ECO:0007669"/>
    <property type="project" value="InterPro"/>
</dbReference>
<proteinExistence type="inferred from homology"/>
<dbReference type="Pfam" id="PF01297">
    <property type="entry name" value="ZnuA"/>
    <property type="match status" value="1"/>
</dbReference>